<dbReference type="PANTHER" id="PTHR47861">
    <property type="entry name" value="FKBP-TYPE PEPTIDYL-PROLYL CIS-TRANS ISOMERASE SLYD"/>
    <property type="match status" value="1"/>
</dbReference>
<keyword evidence="4 5" id="KW-0413">Isomerase</keyword>
<feature type="domain" description="PPIase FKBP-type" evidence="7">
    <location>
        <begin position="6"/>
        <end position="70"/>
    </location>
</feature>
<dbReference type="EC" id="5.2.1.8" evidence="6"/>
<dbReference type="PANTHER" id="PTHR47861:SF4">
    <property type="entry name" value="FKBP-TYPE 16 KDA PEPTIDYL-PROLYL CIS-TRANS ISOMERASE"/>
    <property type="match status" value="1"/>
</dbReference>
<reference evidence="8 9" key="1">
    <citation type="submission" date="2020-08" db="EMBL/GenBank/DDBJ databases">
        <title>Genomic Encyclopedia of Type Strains, Phase III (KMG-III): the genomes of soil and plant-associated and newly described type strains.</title>
        <authorList>
            <person name="Whitman W."/>
        </authorList>
    </citation>
    <scope>NUCLEOTIDE SEQUENCE [LARGE SCALE GENOMIC DNA]</scope>
    <source>
        <strain evidence="8 9">CECT 8654</strain>
    </source>
</reference>
<dbReference type="Gene3D" id="3.10.50.40">
    <property type="match status" value="1"/>
</dbReference>
<dbReference type="RefSeq" id="WP_183410508.1">
    <property type="nucleotide sequence ID" value="NZ_JACHWY010000002.1"/>
</dbReference>
<proteinExistence type="inferred from homology"/>
<evidence type="ECO:0000256" key="3">
    <source>
        <dbReference type="ARBA" id="ARBA00023110"/>
    </source>
</evidence>
<dbReference type="PROSITE" id="PS50059">
    <property type="entry name" value="FKBP_PPIASE"/>
    <property type="match status" value="1"/>
</dbReference>
<dbReference type="AlphaFoldDB" id="A0A7W4Z5Q7"/>
<keyword evidence="9" id="KW-1185">Reference proteome</keyword>
<evidence type="ECO:0000313" key="9">
    <source>
        <dbReference type="Proteomes" id="UP000537130"/>
    </source>
</evidence>
<dbReference type="Proteomes" id="UP000537130">
    <property type="component" value="Unassembled WGS sequence"/>
</dbReference>
<comment type="catalytic activity">
    <reaction evidence="1 5 6">
        <text>[protein]-peptidylproline (omega=180) = [protein]-peptidylproline (omega=0)</text>
        <dbReference type="Rhea" id="RHEA:16237"/>
        <dbReference type="Rhea" id="RHEA-COMP:10747"/>
        <dbReference type="Rhea" id="RHEA-COMP:10748"/>
        <dbReference type="ChEBI" id="CHEBI:83833"/>
        <dbReference type="ChEBI" id="CHEBI:83834"/>
        <dbReference type="EC" id="5.2.1.8"/>
    </reaction>
</comment>
<dbReference type="SUPFAM" id="SSF54534">
    <property type="entry name" value="FKBP-like"/>
    <property type="match status" value="1"/>
</dbReference>
<dbReference type="Pfam" id="PF00254">
    <property type="entry name" value="FKBP_C"/>
    <property type="match status" value="1"/>
</dbReference>
<evidence type="ECO:0000256" key="1">
    <source>
        <dbReference type="ARBA" id="ARBA00000971"/>
    </source>
</evidence>
<evidence type="ECO:0000256" key="4">
    <source>
        <dbReference type="ARBA" id="ARBA00023235"/>
    </source>
</evidence>
<comment type="similarity">
    <text evidence="2 6">Belongs to the FKBP-type PPIase family.</text>
</comment>
<dbReference type="InterPro" id="IPR001179">
    <property type="entry name" value="PPIase_FKBP_dom"/>
</dbReference>
<gene>
    <name evidence="8" type="ORF">FHR99_002015</name>
</gene>
<accession>A0A7W4Z5Q7</accession>
<evidence type="ECO:0000256" key="2">
    <source>
        <dbReference type="ARBA" id="ARBA00006577"/>
    </source>
</evidence>
<evidence type="ECO:0000256" key="6">
    <source>
        <dbReference type="RuleBase" id="RU003915"/>
    </source>
</evidence>
<dbReference type="NCBIfam" id="NF011676">
    <property type="entry name" value="PRK15095.1"/>
    <property type="match status" value="1"/>
</dbReference>
<sequence>MTIDTQSRITLHFELAMEDGAIVDSTFDRSPATFNYGDGSLLPGVEKKLLGMQEGEKKDFELKPEDAFGQPNPANIQHFKREQFGADMELKEGMVISFADAQKSELPGVVQSVSDSEVVVNFNHPLAGRTLRFTAEILKVEMADV</sequence>
<comment type="caution">
    <text evidence="8">The sequence shown here is derived from an EMBL/GenBank/DDBJ whole genome shotgun (WGS) entry which is preliminary data.</text>
</comment>
<evidence type="ECO:0000259" key="7">
    <source>
        <dbReference type="PROSITE" id="PS50059"/>
    </source>
</evidence>
<protein>
    <recommendedName>
        <fullName evidence="6">Peptidyl-prolyl cis-trans isomerase</fullName>
        <ecNumber evidence="6">5.2.1.8</ecNumber>
    </recommendedName>
</protein>
<dbReference type="EMBL" id="JACHWY010000002">
    <property type="protein sequence ID" value="MBB3047749.1"/>
    <property type="molecule type" value="Genomic_DNA"/>
</dbReference>
<keyword evidence="3 5" id="KW-0697">Rotamase</keyword>
<dbReference type="GO" id="GO:0003755">
    <property type="term" value="F:peptidyl-prolyl cis-trans isomerase activity"/>
    <property type="evidence" value="ECO:0007669"/>
    <property type="project" value="UniProtKB-UniRule"/>
</dbReference>
<dbReference type="InterPro" id="IPR046357">
    <property type="entry name" value="PPIase_dom_sf"/>
</dbReference>
<organism evidence="8 9">
    <name type="scientific">Litorivivens lipolytica</name>
    <dbReference type="NCBI Taxonomy" id="1524264"/>
    <lineage>
        <taxon>Bacteria</taxon>
        <taxon>Pseudomonadati</taxon>
        <taxon>Pseudomonadota</taxon>
        <taxon>Gammaproteobacteria</taxon>
        <taxon>Litorivivens</taxon>
    </lineage>
</organism>
<evidence type="ECO:0000256" key="5">
    <source>
        <dbReference type="PROSITE-ProRule" id="PRU00277"/>
    </source>
</evidence>
<evidence type="ECO:0000313" key="8">
    <source>
        <dbReference type="EMBL" id="MBB3047749.1"/>
    </source>
</evidence>
<name>A0A7W4Z5Q7_9GAMM</name>